<dbReference type="PROSITE" id="PS51375">
    <property type="entry name" value="PPR"/>
    <property type="match status" value="2"/>
</dbReference>
<dbReference type="Proteomes" id="UP000595140">
    <property type="component" value="Unassembled WGS sequence"/>
</dbReference>
<gene>
    <name evidence="3" type="ORF">CCAM_LOCUS13826</name>
</gene>
<dbReference type="AlphaFoldDB" id="A0A484L6Z1"/>
<feature type="repeat" description="PPR" evidence="2">
    <location>
        <begin position="53"/>
        <end position="87"/>
    </location>
</feature>
<feature type="repeat" description="PPR" evidence="2">
    <location>
        <begin position="153"/>
        <end position="187"/>
    </location>
</feature>
<evidence type="ECO:0008006" key="5">
    <source>
        <dbReference type="Google" id="ProtNLM"/>
    </source>
</evidence>
<protein>
    <recommendedName>
        <fullName evidence="5">SET domain-containing protein</fullName>
    </recommendedName>
</protein>
<dbReference type="Gene3D" id="1.25.40.10">
    <property type="entry name" value="Tetratricopeptide repeat domain"/>
    <property type="match status" value="4"/>
</dbReference>
<dbReference type="InterPro" id="IPR011990">
    <property type="entry name" value="TPR-like_helical_dom_sf"/>
</dbReference>
<organism evidence="3 4">
    <name type="scientific">Cuscuta campestris</name>
    <dbReference type="NCBI Taxonomy" id="132261"/>
    <lineage>
        <taxon>Eukaryota</taxon>
        <taxon>Viridiplantae</taxon>
        <taxon>Streptophyta</taxon>
        <taxon>Embryophyta</taxon>
        <taxon>Tracheophyta</taxon>
        <taxon>Spermatophyta</taxon>
        <taxon>Magnoliopsida</taxon>
        <taxon>eudicotyledons</taxon>
        <taxon>Gunneridae</taxon>
        <taxon>Pentapetalae</taxon>
        <taxon>asterids</taxon>
        <taxon>lamiids</taxon>
        <taxon>Solanales</taxon>
        <taxon>Convolvulaceae</taxon>
        <taxon>Cuscuteae</taxon>
        <taxon>Cuscuta</taxon>
        <taxon>Cuscuta subgen. Grammica</taxon>
        <taxon>Cuscuta sect. Cleistogrammica</taxon>
    </lineage>
</organism>
<dbReference type="InterPro" id="IPR002885">
    <property type="entry name" value="PPR_rpt"/>
</dbReference>
<dbReference type="EMBL" id="OOIL02001115">
    <property type="protein sequence ID" value="VFQ72050.1"/>
    <property type="molecule type" value="Genomic_DNA"/>
</dbReference>
<dbReference type="Pfam" id="PF01535">
    <property type="entry name" value="PPR"/>
    <property type="match status" value="5"/>
</dbReference>
<dbReference type="NCBIfam" id="TIGR00756">
    <property type="entry name" value="PPR"/>
    <property type="match status" value="1"/>
</dbReference>
<name>A0A484L6Z1_9ASTE</name>
<keyword evidence="1" id="KW-0677">Repeat</keyword>
<sequence>MIIQSADLLRNAHKLFVIFPKRKFSARTSIYNVTQEPHSQGPARVPFGIENDDVVSWTWTISDFVKKNQPQKAIGLFKRMLMSNQRPNYVTVLSSIQASSFMGSEMLGMEIHSFAVKMGFQSETPIITALLGFYSVWDMGSAFKLFLLAPEKDVILWSATISAFVKAGEYIMAIDLFKEMQLCGVEPNYVSILSVIPACANLSDLRSGRELHGLSIKRSFISHLNVQNSLLDMYAKCGSLNESISIFENIERKDLVSWKNIITGCINNDCPRVALNYFQAMQIYCFEMDERIIREVIGMSSRLDDTKTGQGIHSFALKSGFLECVSVVTALLQMYATSGNIESARSLFDSLGQKDIIAWSAMISAYAQTYCKLALQWQHKILEKLYMHSHCGLEYEAWNWFHAMEEKYDITPKLAHYACMVDMLSRQGNVEQALEFVNKMPIEPDKRIWGAVLAGCRKTHGSILVHRNLKRMDLEAKAKPPIATALHHAHRFSHCSLCFSHLPFAPNFCTHQVPASFLRYCSPHGSSIDSPILFSSAAFHLLRHSPAIMDTSGLCLSLRLLRRFQILCLVSGNDGVLDRTGGLMTNHEELLMMVDTREDVVTNEVFERIKEGSRAMAFARRMLSNLNSESPLAGDCDLEEAVLTNSVEVLNNALLHICFAMVYTSKVHTDGDGGNGSEHINTSSNFKFLSSLGSEKECGPRPRLFVRSIKDIKKGEELLITYTDLLQPKVVRG</sequence>
<dbReference type="GO" id="GO:0009451">
    <property type="term" value="P:RNA modification"/>
    <property type="evidence" value="ECO:0007669"/>
    <property type="project" value="InterPro"/>
</dbReference>
<dbReference type="PANTHER" id="PTHR47926">
    <property type="entry name" value="PENTATRICOPEPTIDE REPEAT-CONTAINING PROTEIN"/>
    <property type="match status" value="1"/>
</dbReference>
<keyword evidence="4" id="KW-1185">Reference proteome</keyword>
<reference evidence="3 4" key="1">
    <citation type="submission" date="2018-04" db="EMBL/GenBank/DDBJ databases">
        <authorList>
            <person name="Vogel A."/>
        </authorList>
    </citation>
    <scope>NUCLEOTIDE SEQUENCE [LARGE SCALE GENOMIC DNA]</scope>
</reference>
<evidence type="ECO:0000313" key="4">
    <source>
        <dbReference type="Proteomes" id="UP000595140"/>
    </source>
</evidence>
<dbReference type="PANTHER" id="PTHR47926:SF414">
    <property type="entry name" value="PENTATRICOPEPTIDE REPEAT-CONTAINING PROTEIN DOT4, CHLOROPLASTIC-LIKE"/>
    <property type="match status" value="1"/>
</dbReference>
<evidence type="ECO:0000256" key="2">
    <source>
        <dbReference type="PROSITE-ProRule" id="PRU00708"/>
    </source>
</evidence>
<evidence type="ECO:0000313" key="3">
    <source>
        <dbReference type="EMBL" id="VFQ72050.1"/>
    </source>
</evidence>
<dbReference type="GO" id="GO:0003723">
    <property type="term" value="F:RNA binding"/>
    <property type="evidence" value="ECO:0007669"/>
    <property type="project" value="InterPro"/>
</dbReference>
<dbReference type="OrthoDB" id="742671at2759"/>
<dbReference type="InterPro" id="IPR046960">
    <property type="entry name" value="PPR_At4g14850-like_plant"/>
</dbReference>
<accession>A0A484L6Z1</accession>
<evidence type="ECO:0000256" key="1">
    <source>
        <dbReference type="ARBA" id="ARBA00022737"/>
    </source>
</evidence>
<proteinExistence type="predicted"/>